<name>A0A6J5GRA7_9BURK</name>
<dbReference type="RefSeq" id="WP_175197679.1">
    <property type="nucleotide sequence ID" value="NZ_CADIKL010000041.1"/>
</dbReference>
<protein>
    <submittedName>
        <fullName evidence="1">Uncharacterized protein</fullName>
    </submittedName>
</protein>
<reference evidence="1 2" key="1">
    <citation type="submission" date="2020-04" db="EMBL/GenBank/DDBJ databases">
        <authorList>
            <person name="De Canck E."/>
        </authorList>
    </citation>
    <scope>NUCLEOTIDE SEQUENCE [LARGE SCALE GENOMIC DNA]</scope>
    <source>
        <strain evidence="1 2">LMG 28688</strain>
    </source>
</reference>
<dbReference type="Proteomes" id="UP000494119">
    <property type="component" value="Unassembled WGS sequence"/>
</dbReference>
<dbReference type="AlphaFoldDB" id="A0A6J5GRA7"/>
<dbReference type="EMBL" id="CADIKL010000041">
    <property type="protein sequence ID" value="CAB3803927.1"/>
    <property type="molecule type" value="Genomic_DNA"/>
</dbReference>
<sequence>MTSIVRAVKLRPALYGKLLGSLHSDAVQLDRLTALWAQTVLRLFPDPLRVNGRADGSGANMKPLG</sequence>
<keyword evidence="2" id="KW-1185">Reference proteome</keyword>
<evidence type="ECO:0000313" key="1">
    <source>
        <dbReference type="EMBL" id="CAB3803927.1"/>
    </source>
</evidence>
<accession>A0A6J5GRA7</accession>
<organism evidence="1 2">
    <name type="scientific">Paraburkholderia caffeinitolerans</name>
    <dbReference type="NCBI Taxonomy" id="1723730"/>
    <lineage>
        <taxon>Bacteria</taxon>
        <taxon>Pseudomonadati</taxon>
        <taxon>Pseudomonadota</taxon>
        <taxon>Betaproteobacteria</taxon>
        <taxon>Burkholderiales</taxon>
        <taxon>Burkholderiaceae</taxon>
        <taxon>Paraburkholderia</taxon>
    </lineage>
</organism>
<evidence type="ECO:0000313" key="2">
    <source>
        <dbReference type="Proteomes" id="UP000494119"/>
    </source>
</evidence>
<gene>
    <name evidence="1" type="ORF">LMG28688_05872</name>
</gene>
<proteinExistence type="predicted"/>